<keyword evidence="5" id="KW-0547">Nucleotide-binding</keyword>
<keyword evidence="12" id="KW-1185">Reference proteome</keyword>
<keyword evidence="9" id="KW-0812">Transmembrane</keyword>
<dbReference type="CDD" id="cd00082">
    <property type="entry name" value="HisKA"/>
    <property type="match status" value="1"/>
</dbReference>
<evidence type="ECO:0000256" key="8">
    <source>
        <dbReference type="ARBA" id="ARBA00023012"/>
    </source>
</evidence>
<dbReference type="EMBL" id="CP002858">
    <property type="protein sequence ID" value="AEI15630.1"/>
    <property type="molecule type" value="Genomic_DNA"/>
</dbReference>
<dbReference type="STRING" id="717231.Flexsi_2001"/>
<gene>
    <name evidence="11" type="ordered locus">Flexsi_2001</name>
</gene>
<dbReference type="Pfam" id="PF02518">
    <property type="entry name" value="HATPase_c"/>
    <property type="match status" value="1"/>
</dbReference>
<keyword evidence="3" id="KW-0597">Phosphoprotein</keyword>
<reference evidence="11 12" key="1">
    <citation type="journal article" date="2011" name="Stand. Genomic Sci.">
        <title>Genome sequence of the moderately thermophilic halophile Flexistipes sinusarabici strain (MAS10).</title>
        <authorList>
            <person name="Lapidus A."/>
            <person name="Chertkov O."/>
            <person name="Nolan M."/>
            <person name="Lucas S."/>
            <person name="Hammon N."/>
            <person name="Deshpande S."/>
            <person name="Cheng J.F."/>
            <person name="Tapia R."/>
            <person name="Han C."/>
            <person name="Goodwin L."/>
            <person name="Pitluck S."/>
            <person name="Liolios K."/>
            <person name="Pagani I."/>
            <person name="Ivanova N."/>
            <person name="Huntemann M."/>
            <person name="Mavromatis K."/>
            <person name="Mikhailova N."/>
            <person name="Pati A."/>
            <person name="Chen A."/>
            <person name="Palaniappan K."/>
            <person name="Land M."/>
            <person name="Hauser L."/>
            <person name="Brambilla E.M."/>
            <person name="Rohde M."/>
            <person name="Abt B."/>
            <person name="Spring S."/>
            <person name="Goker M."/>
            <person name="Bristow J."/>
            <person name="Eisen J.A."/>
            <person name="Markowitz V."/>
            <person name="Hugenholtz P."/>
            <person name="Kyrpides N.C."/>
            <person name="Klenk H.P."/>
            <person name="Woyke T."/>
        </authorList>
    </citation>
    <scope>NUCLEOTIDE SEQUENCE [LARGE SCALE GENOMIC DNA]</scope>
    <source>
        <strain evidence="12">DSM 4947 / MAS 10</strain>
    </source>
</reference>
<evidence type="ECO:0000313" key="11">
    <source>
        <dbReference type="EMBL" id="AEI15630.1"/>
    </source>
</evidence>
<dbReference type="RefSeq" id="WP_013887082.1">
    <property type="nucleotide sequence ID" value="NC_015672.1"/>
</dbReference>
<keyword evidence="6 11" id="KW-0418">Kinase</keyword>
<dbReference type="PRINTS" id="PR00344">
    <property type="entry name" value="BCTRLSENSOR"/>
</dbReference>
<dbReference type="InterPro" id="IPR036890">
    <property type="entry name" value="HATPase_C_sf"/>
</dbReference>
<dbReference type="AlphaFoldDB" id="F8E4S2"/>
<dbReference type="SUPFAM" id="SSF47384">
    <property type="entry name" value="Homodimeric domain of signal transducing histidine kinase"/>
    <property type="match status" value="1"/>
</dbReference>
<keyword evidence="4" id="KW-0808">Transferase</keyword>
<keyword evidence="8" id="KW-0902">Two-component regulatory system</keyword>
<accession>F8E4S2</accession>
<dbReference type="GO" id="GO:0005524">
    <property type="term" value="F:ATP binding"/>
    <property type="evidence" value="ECO:0007669"/>
    <property type="project" value="UniProtKB-KW"/>
</dbReference>
<dbReference type="SMART" id="SM00387">
    <property type="entry name" value="HATPase_c"/>
    <property type="match status" value="1"/>
</dbReference>
<evidence type="ECO:0000256" key="1">
    <source>
        <dbReference type="ARBA" id="ARBA00000085"/>
    </source>
</evidence>
<feature type="transmembrane region" description="Helical" evidence="9">
    <location>
        <begin position="194"/>
        <end position="214"/>
    </location>
</feature>
<dbReference type="EC" id="2.7.13.3" evidence="2"/>
<feature type="transmembrane region" description="Helical" evidence="9">
    <location>
        <begin position="20"/>
        <end position="41"/>
    </location>
</feature>
<keyword evidence="9" id="KW-1133">Transmembrane helix</keyword>
<dbReference type="InterPro" id="IPR003594">
    <property type="entry name" value="HATPase_dom"/>
</dbReference>
<dbReference type="Pfam" id="PF00512">
    <property type="entry name" value="HisKA"/>
    <property type="match status" value="1"/>
</dbReference>
<reference evidence="12" key="2">
    <citation type="submission" date="2011-06" db="EMBL/GenBank/DDBJ databases">
        <title>The complete genome of Flexistipes sinusarabici DSM 4947.</title>
        <authorList>
            <person name="Lucas S."/>
            <person name="Han J."/>
            <person name="Lapidus A."/>
            <person name="Bruce D."/>
            <person name="Goodwin L."/>
            <person name="Pitluck S."/>
            <person name="Peters L."/>
            <person name="Kyrpides N."/>
            <person name="Mavromatis K."/>
            <person name="Ivanova N."/>
            <person name="Mikhailova N."/>
            <person name="Chertkov O."/>
            <person name="Detter J.C."/>
            <person name="Tapia R."/>
            <person name="Han C."/>
            <person name="Land M."/>
            <person name="Hauser L."/>
            <person name="Markowitz V."/>
            <person name="Cheng J.-F."/>
            <person name="Hugenholtz P."/>
            <person name="Woyke T."/>
            <person name="Wu D."/>
            <person name="Spring S."/>
            <person name="Schroeder M."/>
            <person name="Brambilla E."/>
            <person name="Klenk H.-P."/>
            <person name="Eisen J.A."/>
        </authorList>
    </citation>
    <scope>NUCLEOTIDE SEQUENCE [LARGE SCALE GENOMIC DNA]</scope>
    <source>
        <strain evidence="12">DSM 4947 / MAS 10</strain>
    </source>
</reference>
<dbReference type="KEGG" id="fsi:Flexsi_2001"/>
<comment type="catalytic activity">
    <reaction evidence="1">
        <text>ATP + protein L-histidine = ADP + protein N-phospho-L-histidine.</text>
        <dbReference type="EC" id="2.7.13.3"/>
    </reaction>
</comment>
<evidence type="ECO:0000256" key="4">
    <source>
        <dbReference type="ARBA" id="ARBA00022679"/>
    </source>
</evidence>
<dbReference type="InterPro" id="IPR004358">
    <property type="entry name" value="Sig_transdc_His_kin-like_C"/>
</dbReference>
<dbReference type="GO" id="GO:0000155">
    <property type="term" value="F:phosphorelay sensor kinase activity"/>
    <property type="evidence" value="ECO:0007669"/>
    <property type="project" value="InterPro"/>
</dbReference>
<evidence type="ECO:0000256" key="7">
    <source>
        <dbReference type="ARBA" id="ARBA00022840"/>
    </source>
</evidence>
<dbReference type="OrthoDB" id="1931120at2"/>
<name>F8E4S2_FLESM</name>
<evidence type="ECO:0000256" key="5">
    <source>
        <dbReference type="ARBA" id="ARBA00022741"/>
    </source>
</evidence>
<keyword evidence="7" id="KW-0067">ATP-binding</keyword>
<evidence type="ECO:0000256" key="3">
    <source>
        <dbReference type="ARBA" id="ARBA00022553"/>
    </source>
</evidence>
<proteinExistence type="predicted"/>
<evidence type="ECO:0000256" key="2">
    <source>
        <dbReference type="ARBA" id="ARBA00012438"/>
    </source>
</evidence>
<protein>
    <recommendedName>
        <fullName evidence="2">histidine kinase</fullName>
        <ecNumber evidence="2">2.7.13.3</ecNumber>
    </recommendedName>
</protein>
<dbReference type="InterPro" id="IPR036097">
    <property type="entry name" value="HisK_dim/P_sf"/>
</dbReference>
<feature type="domain" description="Histidine kinase" evidence="10">
    <location>
        <begin position="242"/>
        <end position="447"/>
    </location>
</feature>
<dbReference type="Proteomes" id="UP000006621">
    <property type="component" value="Chromosome"/>
</dbReference>
<evidence type="ECO:0000256" key="9">
    <source>
        <dbReference type="SAM" id="Phobius"/>
    </source>
</evidence>
<sequence length="450" mass="51871">MLKRVRKRFSELSLTKKFLIVAISIMFIFLLVMNIMIQYHFKNYFISRERQHFTYSLHSILRNRVRFFTFRKSWNENMDFNPLVNILKREKGVIDIILYSAEGKRFYSLISGNKASAPSKSEGLRKALRGEPYFEINDLSNTESYDYLKNVTDARYVQEIYYPVLHKGEVQGVIEVYKDFTDVMNAINNTRYQAAGLTLLGFIIYIAVLSWIVLKIEKHEKELQAEVMKYQKLSLLGQFASKMAHEIGTPIHVIMGNLDLMEDVTEDNVILKRIDSVSRQITKIQTIIKNYLYLSKKPEPARSKFDISELIENVVDDLSFAVSDKIEVKTDTQSCMVFSDSGFIEQVLYNFIKNASDSIGEKNGNIFVKSYKEGDYVVIKVYDDGKGVPEEIKEKLFDPFFSTKKTGKGTGLGLSVCKDLVEALNGEIFYDSEDNYTIFGIKVPVREDVS</sequence>
<dbReference type="PANTHER" id="PTHR43065">
    <property type="entry name" value="SENSOR HISTIDINE KINASE"/>
    <property type="match status" value="1"/>
</dbReference>
<dbReference type="HOGENOM" id="CLU_608003_0_0_0"/>
<evidence type="ECO:0000256" key="6">
    <source>
        <dbReference type="ARBA" id="ARBA00022777"/>
    </source>
</evidence>
<dbReference type="eggNOG" id="COG4191">
    <property type="taxonomic scope" value="Bacteria"/>
</dbReference>
<dbReference type="InterPro" id="IPR003661">
    <property type="entry name" value="HisK_dim/P_dom"/>
</dbReference>
<dbReference type="SUPFAM" id="SSF55874">
    <property type="entry name" value="ATPase domain of HSP90 chaperone/DNA topoisomerase II/histidine kinase"/>
    <property type="match status" value="1"/>
</dbReference>
<dbReference type="InterPro" id="IPR005467">
    <property type="entry name" value="His_kinase_dom"/>
</dbReference>
<keyword evidence="9" id="KW-0472">Membrane</keyword>
<evidence type="ECO:0000259" key="10">
    <source>
        <dbReference type="PROSITE" id="PS50109"/>
    </source>
</evidence>
<dbReference type="PANTHER" id="PTHR43065:SF10">
    <property type="entry name" value="PEROXIDE STRESS-ACTIVATED HISTIDINE KINASE MAK3"/>
    <property type="match status" value="1"/>
</dbReference>
<organism evidence="11 12">
    <name type="scientific">Flexistipes sinusarabici (strain ATCC 49648 / DSM 4947 / MAS 10)</name>
    <dbReference type="NCBI Taxonomy" id="717231"/>
    <lineage>
        <taxon>Bacteria</taxon>
        <taxon>Pseudomonadati</taxon>
        <taxon>Deferribacterota</taxon>
        <taxon>Deferribacteres</taxon>
        <taxon>Deferribacterales</taxon>
        <taxon>Flexistipitaceae</taxon>
        <taxon>Flexistipes</taxon>
    </lineage>
</organism>
<dbReference type="PROSITE" id="PS50109">
    <property type="entry name" value="HIS_KIN"/>
    <property type="match status" value="1"/>
</dbReference>
<dbReference type="Gene3D" id="3.30.565.10">
    <property type="entry name" value="Histidine kinase-like ATPase, C-terminal domain"/>
    <property type="match status" value="1"/>
</dbReference>
<evidence type="ECO:0000313" key="12">
    <source>
        <dbReference type="Proteomes" id="UP000006621"/>
    </source>
</evidence>
<dbReference type="Gene3D" id="1.10.287.130">
    <property type="match status" value="1"/>
</dbReference>
<dbReference type="SMART" id="SM00388">
    <property type="entry name" value="HisKA"/>
    <property type="match status" value="1"/>
</dbReference>